<dbReference type="Proteomes" id="UP001317001">
    <property type="component" value="Chromosome"/>
</dbReference>
<organism evidence="1 2">
    <name type="scientific">Paenimyroides aestuarii</name>
    <dbReference type="NCBI Taxonomy" id="2968490"/>
    <lineage>
        <taxon>Bacteria</taxon>
        <taxon>Pseudomonadati</taxon>
        <taxon>Bacteroidota</taxon>
        <taxon>Flavobacteriia</taxon>
        <taxon>Flavobacteriales</taxon>
        <taxon>Flavobacteriaceae</taxon>
        <taxon>Paenimyroides</taxon>
    </lineage>
</organism>
<proteinExistence type="predicted"/>
<dbReference type="EMBL" id="CP102382">
    <property type="protein sequence ID" value="UUV21326.1"/>
    <property type="molecule type" value="Genomic_DNA"/>
</dbReference>
<gene>
    <name evidence="1" type="ORF">NPX36_13500</name>
</gene>
<protein>
    <submittedName>
        <fullName evidence="1">Uncharacterized protein</fullName>
    </submittedName>
</protein>
<keyword evidence="2" id="KW-1185">Reference proteome</keyword>
<name>A0ABY5NRY7_9FLAO</name>
<reference evidence="1 2" key="1">
    <citation type="submission" date="2022-08" db="EMBL/GenBank/DDBJ databases">
        <title>Myroides zhujiangensis sp. nov., a novel bacterium isolated from sediment in the Pearl River Estuary.</title>
        <authorList>
            <person name="Cui L."/>
        </authorList>
    </citation>
    <scope>NUCLEOTIDE SEQUENCE [LARGE SCALE GENOMIC DNA]</scope>
    <source>
        <strain evidence="1 2">SCSIO 72103</strain>
    </source>
</reference>
<evidence type="ECO:0000313" key="1">
    <source>
        <dbReference type="EMBL" id="UUV21326.1"/>
    </source>
</evidence>
<accession>A0ABY5NRY7</accession>
<evidence type="ECO:0000313" key="2">
    <source>
        <dbReference type="Proteomes" id="UP001317001"/>
    </source>
</evidence>
<sequence length="195" mass="22452">MKKIVFFMFLCINLYTLNAQELDSKLEKISGKYVGEFTAFKYNNGQTEETVSWKDTVTTSAPIATETSAYMNVTSEMVFNNPHIPPYKMQFKEGFEQLKNEEIKHFIEVMGTKFYQIEVPNNTFIISQPISKFELSQLGFTNAKEAYHTTVKVVVNKEGQEVHNISRISTIKIDNDGKEEIVQFLSMKGHHTKIE</sequence>
<dbReference type="RefSeq" id="WP_257499254.1">
    <property type="nucleotide sequence ID" value="NZ_CP102382.1"/>
</dbReference>